<proteinExistence type="predicted"/>
<gene>
    <name evidence="1" type="ORF">RRG08_036023</name>
</gene>
<protein>
    <submittedName>
        <fullName evidence="1">Uncharacterized protein</fullName>
    </submittedName>
</protein>
<evidence type="ECO:0000313" key="2">
    <source>
        <dbReference type="Proteomes" id="UP001283361"/>
    </source>
</evidence>
<dbReference type="AlphaFoldDB" id="A0AAE1ALH0"/>
<keyword evidence="2" id="KW-1185">Reference proteome</keyword>
<reference evidence="1" key="1">
    <citation type="journal article" date="2023" name="G3 (Bethesda)">
        <title>A reference genome for the long-term kleptoplast-retaining sea slug Elysia crispata morphotype clarki.</title>
        <authorList>
            <person name="Eastman K.E."/>
            <person name="Pendleton A.L."/>
            <person name="Shaikh M.A."/>
            <person name="Suttiyut T."/>
            <person name="Ogas R."/>
            <person name="Tomko P."/>
            <person name="Gavelis G."/>
            <person name="Widhalm J.R."/>
            <person name="Wisecaver J.H."/>
        </authorList>
    </citation>
    <scope>NUCLEOTIDE SEQUENCE</scope>
    <source>
        <strain evidence="1">ECLA1</strain>
    </source>
</reference>
<evidence type="ECO:0000313" key="1">
    <source>
        <dbReference type="EMBL" id="KAK3789730.1"/>
    </source>
</evidence>
<dbReference type="EMBL" id="JAWDGP010001628">
    <property type="protein sequence ID" value="KAK3789730.1"/>
    <property type="molecule type" value="Genomic_DNA"/>
</dbReference>
<comment type="caution">
    <text evidence="1">The sequence shown here is derived from an EMBL/GenBank/DDBJ whole genome shotgun (WGS) entry which is preliminary data.</text>
</comment>
<dbReference type="Proteomes" id="UP001283361">
    <property type="component" value="Unassembled WGS sequence"/>
</dbReference>
<organism evidence="1 2">
    <name type="scientific">Elysia crispata</name>
    <name type="common">lettuce slug</name>
    <dbReference type="NCBI Taxonomy" id="231223"/>
    <lineage>
        <taxon>Eukaryota</taxon>
        <taxon>Metazoa</taxon>
        <taxon>Spiralia</taxon>
        <taxon>Lophotrochozoa</taxon>
        <taxon>Mollusca</taxon>
        <taxon>Gastropoda</taxon>
        <taxon>Heterobranchia</taxon>
        <taxon>Euthyneura</taxon>
        <taxon>Panpulmonata</taxon>
        <taxon>Sacoglossa</taxon>
        <taxon>Placobranchoidea</taxon>
        <taxon>Plakobranchidae</taxon>
        <taxon>Elysia</taxon>
    </lineage>
</organism>
<accession>A0AAE1ALH0</accession>
<sequence>MTELRSFARSNFRLAAALGVSSNHDDLLCLASPRSIQIKIQIRYYYHYHHMELRDCSMCLIRAACFDMCPASSLSTYGWYWCSLVGHSRPGQDPRTPRSCSVQTGSLRFPTDLWTTTGLKW</sequence>
<name>A0AAE1ALH0_9GAST</name>